<comment type="caution">
    <text evidence="1">The sequence shown here is derived from an EMBL/GenBank/DDBJ whole genome shotgun (WGS) entry which is preliminary data.</text>
</comment>
<reference evidence="1 2" key="1">
    <citation type="journal article" date="2014" name="Genome Announc.">
        <title>Genome Sequence of Afipia felis Strain 76713, Isolated in Hospital Water Using an Amoeba Co-Culture Procedure.</title>
        <authorList>
            <person name="Benamar S."/>
            <person name="La Scola B."/>
            <person name="Croce O."/>
        </authorList>
    </citation>
    <scope>NUCLEOTIDE SEQUENCE [LARGE SCALE GENOMIC DNA]</scope>
    <source>
        <strain evidence="1 2">76713</strain>
    </source>
</reference>
<evidence type="ECO:0008006" key="3">
    <source>
        <dbReference type="Google" id="ProtNLM"/>
    </source>
</evidence>
<protein>
    <recommendedName>
        <fullName evidence="3">NAD-specific glutamate dehydrogenase</fullName>
    </recommendedName>
</protein>
<evidence type="ECO:0000313" key="1">
    <source>
        <dbReference type="EMBL" id="CEG07608.1"/>
    </source>
</evidence>
<sequence length="798" mass="90595">MGRVEVFENRQTFLEVGNDRRLDDLARRLGHQTAHTGQLAHLRRRTTRTGVSHHVDRVDLSLAALRILLHRRDFLHHLVSDLLRSLGPGVDHLVVLFALSDQAVVVLLLEFLRHRAGVVDDLPLAVRHDHVVLAERDARLEGVVEAERHDAVAEDHSLLLTAVTIHRVDHAGDFALRHQLVDGVERDLRMLRQNLAEHDAAGGGLVDLRDRLVVLTDPVPSILDLGMQVDDLREQRVLDLRHVTVDLAFAGEALAQDREIIKTKHDVLRRHDDRLTIRRMQDVVGRHHQDARFQLRFKRQRNVHGHLVAVEVGIERGADQRVKLDRLALDQRRLKCLDAEAVQRRRTVQEHRMLANDFVEDIPNLGTLLLDEFLRLLHGGGQTLGVEPRIDERLEQFERHLLRQAALMQLQLGADHDDRTARVVDALAEQVLAEAALLALEHVGERLQRTLVGAGDDAAAAAVVEQRVHSFLQHALFIADDDVRRAQLHQPLQTIVAVDDAAVQVVEVGGRKAAAVERHQRTQVRRNHRHDREDHPLRLVARVTESLDDLQALGELLVLDVGIGLRHVGAQLRLELLEVETPQQLADRFRTDHRGEGILAVLVLRLQILFFGQQLTVLERGETRLKHDVIFEVQNPLEVLQRHVEQKADTARQRLQEPDVRNRSGELDVTHALATDARQRDFDRALFADDALVLHPLVLAAQALVILDRPEDARAEQTVALRLEGAVVDGFRLFDLAVRPRQNLLRRRDRNPDLVEDLGRRRRVEKIHNLLVHRLLLACRSSPAANSRISRQLARLAS</sequence>
<dbReference type="Proteomes" id="UP000035762">
    <property type="component" value="Unassembled WGS sequence"/>
</dbReference>
<proteinExistence type="predicted"/>
<gene>
    <name evidence="1" type="ORF">BN961_01006</name>
</gene>
<organism evidence="1 2">
    <name type="scientific">Afipia felis</name>
    <name type="common">Cat scratch disease bacillus</name>
    <dbReference type="NCBI Taxonomy" id="1035"/>
    <lineage>
        <taxon>Bacteria</taxon>
        <taxon>Pseudomonadati</taxon>
        <taxon>Pseudomonadota</taxon>
        <taxon>Alphaproteobacteria</taxon>
        <taxon>Hyphomicrobiales</taxon>
        <taxon>Nitrobacteraceae</taxon>
        <taxon>Afipia</taxon>
    </lineage>
</organism>
<evidence type="ECO:0000313" key="2">
    <source>
        <dbReference type="Proteomes" id="UP000035762"/>
    </source>
</evidence>
<accession>A0A090N6X4</accession>
<dbReference type="AlphaFoldDB" id="A0A090N6X4"/>
<dbReference type="EMBL" id="CCAZ020000001">
    <property type="protein sequence ID" value="CEG07608.1"/>
    <property type="molecule type" value="Genomic_DNA"/>
</dbReference>
<keyword evidence="2" id="KW-1185">Reference proteome</keyword>
<name>A0A090N6X4_AFIFE</name>